<dbReference type="Pfam" id="PF01593">
    <property type="entry name" value="Amino_oxidase"/>
    <property type="match status" value="1"/>
</dbReference>
<organism evidence="5 6">
    <name type="scientific">Kroppenstedtia pulmonis</name>
    <dbReference type="NCBI Taxonomy" id="1380685"/>
    <lineage>
        <taxon>Bacteria</taxon>
        <taxon>Bacillati</taxon>
        <taxon>Bacillota</taxon>
        <taxon>Bacilli</taxon>
        <taxon>Bacillales</taxon>
        <taxon>Thermoactinomycetaceae</taxon>
        <taxon>Kroppenstedtia</taxon>
    </lineage>
</organism>
<reference evidence="5 6" key="1">
    <citation type="submission" date="2020-01" db="EMBL/GenBank/DDBJ databases">
        <authorList>
            <person name="Gulvik C.A."/>
            <person name="Batra D.G."/>
        </authorList>
    </citation>
    <scope>NUCLEOTIDE SEQUENCE [LARGE SCALE GENOMIC DNA]</scope>
    <source>
        <strain evidence="5 6">W9323</strain>
    </source>
</reference>
<dbReference type="InterPro" id="IPR002937">
    <property type="entry name" value="Amino_oxidase"/>
</dbReference>
<evidence type="ECO:0000256" key="3">
    <source>
        <dbReference type="ARBA" id="ARBA00040298"/>
    </source>
</evidence>
<proteinExistence type="predicted"/>
<evidence type="ECO:0000313" key="6">
    <source>
        <dbReference type="Proteomes" id="UP000503088"/>
    </source>
</evidence>
<dbReference type="EMBL" id="CP048104">
    <property type="protein sequence ID" value="QKG83458.1"/>
    <property type="molecule type" value="Genomic_DNA"/>
</dbReference>
<dbReference type="PANTHER" id="PTHR10668:SF105">
    <property type="entry name" value="DEHYDROGENASE-RELATED"/>
    <property type="match status" value="1"/>
</dbReference>
<dbReference type="Proteomes" id="UP000503088">
    <property type="component" value="Chromosome"/>
</dbReference>
<dbReference type="RefSeq" id="WP_173220218.1">
    <property type="nucleotide sequence ID" value="NZ_CP048104.1"/>
</dbReference>
<gene>
    <name evidence="5" type="ORF">GXN76_02535</name>
</gene>
<dbReference type="KEGG" id="kpul:GXN76_02535"/>
<protein>
    <recommendedName>
        <fullName evidence="3">Pyridine nucleotide-disulfide oxidoreductase domain-containing protein 2</fullName>
    </recommendedName>
</protein>
<dbReference type="GO" id="GO:0016491">
    <property type="term" value="F:oxidoreductase activity"/>
    <property type="evidence" value="ECO:0007669"/>
    <property type="project" value="InterPro"/>
</dbReference>
<name>A0A7D4CKD6_9BACL</name>
<comment type="function">
    <text evidence="1">Probable oxidoreductase that may play a role as regulator of mitochondrial function.</text>
</comment>
<evidence type="ECO:0000313" key="5">
    <source>
        <dbReference type="EMBL" id="QKG83458.1"/>
    </source>
</evidence>
<dbReference type="InterPro" id="IPR036188">
    <property type="entry name" value="FAD/NAD-bd_sf"/>
</dbReference>
<keyword evidence="6" id="KW-1185">Reference proteome</keyword>
<dbReference type="SUPFAM" id="SSF51905">
    <property type="entry name" value="FAD/NAD(P)-binding domain"/>
    <property type="match status" value="1"/>
</dbReference>
<dbReference type="AlphaFoldDB" id="A0A7D4CKD6"/>
<evidence type="ECO:0000256" key="1">
    <source>
        <dbReference type="ARBA" id="ARBA00037217"/>
    </source>
</evidence>
<evidence type="ECO:0000256" key="2">
    <source>
        <dbReference type="ARBA" id="ARBA00038825"/>
    </source>
</evidence>
<comment type="subunit">
    <text evidence="2">Interacts with COX5B; this interaction may contribute to localize PYROXD2 to the inner face of the inner mitochondrial membrane.</text>
</comment>
<accession>A0A7D4CKD6</accession>
<evidence type="ECO:0000259" key="4">
    <source>
        <dbReference type="Pfam" id="PF01593"/>
    </source>
</evidence>
<sequence length="522" mass="57794">MNDADAIIIGSGHNGLACAMMLADAGWRVLVVEKAKKPGGASKTGEITLPGFHHDLYATNIGLFLGSQIYGKFQKELHEHGLDIAVSDKPFSSVFPDGDGIGVYQDEQKTMDEFRRISEVDAEAWKQLVQEFKEVCPYLLPLMQMPLPSWTALRQVMKLYRSLGYKKSLELAKTFLQSPRHFAESRFQSEKVRALFIPWAFHLDFGPDVSAGASFPFIEPPMDHMNGMALTKGGISNLIDSMIRVVEDKGGQVILGRDVEKVITDKGRAVGVQLGDGEKLYARRGVVANVTPTQLVARLLDKEDLPSHYVRKGRSYRYGPGTMMVHLALDGPLEWKSGEEYSQFCYVHIAPYVQDVSQTYTDAINGTLPASPMLVVGQQTAVDPTRAPEGKHTLWVQVRAVPAHPHKDALGDIQPADWEHIKEQYADRVIDKLAQYAPNIKKLILARTTLSPRDLEKDNPNLVGGDSVAGSHHADQNYLFRPIPGWSRYKTPVKNLYMVGAATWPGGGMNATSGYLLAKELL</sequence>
<dbReference type="Gene3D" id="3.50.50.60">
    <property type="entry name" value="FAD/NAD(P)-binding domain"/>
    <property type="match status" value="2"/>
</dbReference>
<feature type="domain" description="Amine oxidase" evidence="4">
    <location>
        <begin position="15"/>
        <end position="509"/>
    </location>
</feature>
<dbReference type="PANTHER" id="PTHR10668">
    <property type="entry name" value="PHYTOENE DEHYDROGENASE"/>
    <property type="match status" value="1"/>
</dbReference>